<evidence type="ECO:0000313" key="3">
    <source>
        <dbReference type="Proteomes" id="UP000268014"/>
    </source>
</evidence>
<gene>
    <name evidence="2" type="ORF">HPLM_LOCUS17647</name>
</gene>
<protein>
    <submittedName>
        <fullName evidence="2 4">Uncharacterized protein</fullName>
    </submittedName>
</protein>
<evidence type="ECO:0000313" key="2">
    <source>
        <dbReference type="EMBL" id="VDO66165.1"/>
    </source>
</evidence>
<name>A0A0N4X088_HAEPC</name>
<feature type="region of interest" description="Disordered" evidence="1">
    <location>
        <begin position="1"/>
        <end position="20"/>
    </location>
</feature>
<dbReference type="EMBL" id="UZAF01020081">
    <property type="protein sequence ID" value="VDO66165.1"/>
    <property type="molecule type" value="Genomic_DNA"/>
</dbReference>
<dbReference type="AlphaFoldDB" id="A0A0N4X088"/>
<evidence type="ECO:0000313" key="4">
    <source>
        <dbReference type="WBParaSite" id="HPLM_0001765501-mRNA-1"/>
    </source>
</evidence>
<dbReference type="Proteomes" id="UP000268014">
    <property type="component" value="Unassembled WGS sequence"/>
</dbReference>
<proteinExistence type="predicted"/>
<evidence type="ECO:0000256" key="1">
    <source>
        <dbReference type="SAM" id="MobiDB-lite"/>
    </source>
</evidence>
<sequence>MLGSVYGGTPRVPNPPPQPNIIPPATNISIIFDYRRLELRPDQARAVRMASLWEMSRHCDEHGLSWEPLCAIIIRQEDRRTWKSPPSPVELNCSEVVIQRMVGNWSCSKIAFARSVALKLHIIAMRYSCRSSSVRFDSCSGGTVIV</sequence>
<reference evidence="2 3" key="2">
    <citation type="submission" date="2018-11" db="EMBL/GenBank/DDBJ databases">
        <authorList>
            <consortium name="Pathogen Informatics"/>
        </authorList>
    </citation>
    <scope>NUCLEOTIDE SEQUENCE [LARGE SCALE GENOMIC DNA]</scope>
    <source>
        <strain evidence="2 3">MHpl1</strain>
    </source>
</reference>
<keyword evidence="3" id="KW-1185">Reference proteome</keyword>
<organism evidence="4">
    <name type="scientific">Haemonchus placei</name>
    <name type="common">Barber's pole worm</name>
    <dbReference type="NCBI Taxonomy" id="6290"/>
    <lineage>
        <taxon>Eukaryota</taxon>
        <taxon>Metazoa</taxon>
        <taxon>Ecdysozoa</taxon>
        <taxon>Nematoda</taxon>
        <taxon>Chromadorea</taxon>
        <taxon>Rhabditida</taxon>
        <taxon>Rhabditina</taxon>
        <taxon>Rhabditomorpha</taxon>
        <taxon>Strongyloidea</taxon>
        <taxon>Trichostrongylidae</taxon>
        <taxon>Haemonchus</taxon>
    </lineage>
</organism>
<accession>A0A0N4X088</accession>
<dbReference type="WBParaSite" id="HPLM_0001765501-mRNA-1">
    <property type="protein sequence ID" value="HPLM_0001765501-mRNA-1"/>
    <property type="gene ID" value="HPLM_0001765501"/>
</dbReference>
<reference evidence="4" key="1">
    <citation type="submission" date="2017-02" db="UniProtKB">
        <authorList>
            <consortium name="WormBaseParasite"/>
        </authorList>
    </citation>
    <scope>IDENTIFICATION</scope>
</reference>